<evidence type="ECO:0000256" key="1">
    <source>
        <dbReference type="ARBA" id="ARBA00022679"/>
    </source>
</evidence>
<dbReference type="GO" id="GO:0008610">
    <property type="term" value="P:lipid biosynthetic process"/>
    <property type="evidence" value="ECO:0007669"/>
    <property type="project" value="InterPro"/>
</dbReference>
<protein>
    <submittedName>
        <fullName evidence="3">UDP-N-acetylglucosamine acyltransferase</fullName>
    </submittedName>
</protein>
<dbReference type="GO" id="GO:0008780">
    <property type="term" value="F:acyl-[acyl-carrier-protein]-UDP-N-acetylglucosamine O-acyltransferase activity"/>
    <property type="evidence" value="ECO:0007669"/>
    <property type="project" value="InterPro"/>
</dbReference>
<keyword evidence="1 3" id="KW-0808">Transferase</keyword>
<name>A0A5B2X1L4_9PSEU</name>
<dbReference type="PANTHER" id="PTHR43480">
    <property type="entry name" value="ACYL-[ACYL-CARRIER-PROTEIN]--UDP-N-ACETYLGLUCOSAMINE O-ACYLTRANSFERASE"/>
    <property type="match status" value="1"/>
</dbReference>
<dbReference type="SUPFAM" id="SSF51161">
    <property type="entry name" value="Trimeric LpxA-like enzymes"/>
    <property type="match status" value="1"/>
</dbReference>
<dbReference type="EMBL" id="VUOB01000047">
    <property type="protein sequence ID" value="KAA2257089.1"/>
    <property type="molecule type" value="Genomic_DNA"/>
</dbReference>
<dbReference type="InterPro" id="IPR018357">
    <property type="entry name" value="Hexapep_transf_CS"/>
</dbReference>
<dbReference type="Proteomes" id="UP000323454">
    <property type="component" value="Unassembled WGS sequence"/>
</dbReference>
<keyword evidence="3" id="KW-0012">Acyltransferase</keyword>
<dbReference type="OrthoDB" id="2643438at2"/>
<gene>
    <name evidence="3" type="ORF">F0L68_25430</name>
</gene>
<dbReference type="RefSeq" id="WP_149852322.1">
    <property type="nucleotide sequence ID" value="NZ_VUOB01000047.1"/>
</dbReference>
<dbReference type="PANTHER" id="PTHR43480:SF1">
    <property type="entry name" value="ACYL-[ACYL-CARRIER-PROTEIN]--UDP-N-ACETYLGLUCOSAMINE O-ACYLTRANSFERASE, MITOCHONDRIAL-RELATED"/>
    <property type="match status" value="1"/>
</dbReference>
<dbReference type="PROSITE" id="PS00101">
    <property type="entry name" value="HEXAPEP_TRANSFERASES"/>
    <property type="match status" value="1"/>
</dbReference>
<dbReference type="InterPro" id="IPR010137">
    <property type="entry name" value="Lipid_A_LpxA"/>
</dbReference>
<evidence type="ECO:0000313" key="4">
    <source>
        <dbReference type="Proteomes" id="UP000323454"/>
    </source>
</evidence>
<accession>A0A5B2X1L4</accession>
<reference evidence="3 4" key="2">
    <citation type="submission" date="2019-09" db="EMBL/GenBank/DDBJ databases">
        <authorList>
            <person name="Jin C."/>
        </authorList>
    </citation>
    <scope>NUCLEOTIDE SEQUENCE [LARGE SCALE GENOMIC DNA]</scope>
    <source>
        <strain evidence="3 4">AN110305</strain>
    </source>
</reference>
<sequence length="232" mass="24425">MANRIHPTAIIGDGVELGDDNVIGPYAVILGPTTIGHGNWIGPHVVIGTPPENRSTPHVVGWEGEQGEFGVRVGDRNRLREHVTLQGGTHRPTQVGSDCFLLVHSHIGHDVVLGDHVTLAPVVQVAGHNDVWSYANLGMSAAVHQGVAIGPGAMVGMSSAIRKVVKPFSVTVGNPAKAVSVNTVGLSRLGCDDETVQAMFGYLAGREALPDGLPTEVASLLKAWDDRPKTKK</sequence>
<dbReference type="InterPro" id="IPR011004">
    <property type="entry name" value="Trimer_LpxA-like_sf"/>
</dbReference>
<comment type="caution">
    <text evidence="3">The sequence shown here is derived from an EMBL/GenBank/DDBJ whole genome shotgun (WGS) entry which is preliminary data.</text>
</comment>
<keyword evidence="2" id="KW-0677">Repeat</keyword>
<evidence type="ECO:0000313" key="3">
    <source>
        <dbReference type="EMBL" id="KAA2257089.1"/>
    </source>
</evidence>
<proteinExistence type="predicted"/>
<evidence type="ECO:0000256" key="2">
    <source>
        <dbReference type="ARBA" id="ARBA00022737"/>
    </source>
</evidence>
<keyword evidence="4" id="KW-1185">Reference proteome</keyword>
<dbReference type="AlphaFoldDB" id="A0A5B2X1L4"/>
<organism evidence="3 4">
    <name type="scientific">Solihabitans fulvus</name>
    <dbReference type="NCBI Taxonomy" id="1892852"/>
    <lineage>
        <taxon>Bacteria</taxon>
        <taxon>Bacillati</taxon>
        <taxon>Actinomycetota</taxon>
        <taxon>Actinomycetes</taxon>
        <taxon>Pseudonocardiales</taxon>
        <taxon>Pseudonocardiaceae</taxon>
        <taxon>Solihabitans</taxon>
    </lineage>
</organism>
<reference evidence="3 4" key="1">
    <citation type="submission" date="2019-09" db="EMBL/GenBank/DDBJ databases">
        <title>Goodfellowia gen. nov., a new genus of the Pseudonocardineae related to Actinoalloteichus, containing Goodfellowia coeruleoviolacea gen. nov., comb. nov. gen. nov., comb. nov.</title>
        <authorList>
            <person name="Labeda D."/>
        </authorList>
    </citation>
    <scope>NUCLEOTIDE SEQUENCE [LARGE SCALE GENOMIC DNA]</scope>
    <source>
        <strain evidence="3 4">AN110305</strain>
    </source>
</reference>
<dbReference type="Gene3D" id="2.160.10.10">
    <property type="entry name" value="Hexapeptide repeat proteins"/>
    <property type="match status" value="1"/>
</dbReference>